<reference evidence="1 2" key="1">
    <citation type="submission" date="2018-10" db="EMBL/GenBank/DDBJ databases">
        <title>Genomic Encyclopedia of Archaeal and Bacterial Type Strains, Phase II (KMG-II): from individual species to whole genera.</title>
        <authorList>
            <person name="Goeker M."/>
        </authorList>
    </citation>
    <scope>NUCLEOTIDE SEQUENCE [LARGE SCALE GENOMIC DNA]</scope>
    <source>
        <strain evidence="1 2">DSM 29537</strain>
    </source>
</reference>
<proteinExistence type="predicted"/>
<gene>
    <name evidence="1" type="ORF">CLV94_0917</name>
</gene>
<dbReference type="OrthoDB" id="1336645at2"/>
<dbReference type="AlphaFoldDB" id="A0A495MIP1"/>
<dbReference type="SUPFAM" id="SSF52402">
    <property type="entry name" value="Adenine nucleotide alpha hydrolases-like"/>
    <property type="match status" value="1"/>
</dbReference>
<sequence length="240" mass="27323">MKNLLIPSTLEQDTINAVKIAIQQSRGKSCTIFLALVSEIPDTFSSASFLRNIKSDMSVSQKSILTTCRELTAASGNCSLKIHNQYGISAPVMKNLMEHLNIELAILTPSYKNTEKRIHSQFLQILSNCKCPILHLCPNFEEQDLSKAMYLEQTKSRLQIEDLQELIQDHFDFRIVSQAKIFSDQKPEEIQPLLTEAITKNNINLLIETRKPKKIKMKNKEININESFGLPVLSLYEEIV</sequence>
<dbReference type="EMBL" id="RBLC01000001">
    <property type="protein sequence ID" value="RKS25871.1"/>
    <property type="molecule type" value="Genomic_DNA"/>
</dbReference>
<accession>A0A495MIP1</accession>
<evidence type="ECO:0008006" key="3">
    <source>
        <dbReference type="Google" id="ProtNLM"/>
    </source>
</evidence>
<dbReference type="RefSeq" id="WP_121375239.1">
    <property type="nucleotide sequence ID" value="NZ_RBLC01000001.1"/>
</dbReference>
<organism evidence="1 2">
    <name type="scientific">Flavobacterium endophyticum</name>
    <dbReference type="NCBI Taxonomy" id="1540163"/>
    <lineage>
        <taxon>Bacteria</taxon>
        <taxon>Pseudomonadati</taxon>
        <taxon>Bacteroidota</taxon>
        <taxon>Flavobacteriia</taxon>
        <taxon>Flavobacteriales</taxon>
        <taxon>Flavobacteriaceae</taxon>
        <taxon>Flavobacterium</taxon>
    </lineage>
</organism>
<comment type="caution">
    <text evidence="1">The sequence shown here is derived from an EMBL/GenBank/DDBJ whole genome shotgun (WGS) entry which is preliminary data.</text>
</comment>
<keyword evidence="2" id="KW-1185">Reference proteome</keyword>
<protein>
    <recommendedName>
        <fullName evidence="3">Universal stress protein family protein</fullName>
    </recommendedName>
</protein>
<dbReference type="Proteomes" id="UP000277579">
    <property type="component" value="Unassembled WGS sequence"/>
</dbReference>
<evidence type="ECO:0000313" key="2">
    <source>
        <dbReference type="Proteomes" id="UP000277579"/>
    </source>
</evidence>
<evidence type="ECO:0000313" key="1">
    <source>
        <dbReference type="EMBL" id="RKS25871.1"/>
    </source>
</evidence>
<name>A0A495MIP1_9FLAO</name>